<proteinExistence type="predicted"/>
<reference evidence="1 2" key="1">
    <citation type="submission" date="2020-01" db="EMBL/GenBank/DDBJ databases">
        <title>Patterns of diversity and host range of bacteriophage communities associated with bean-nodulatin bacteria.</title>
        <authorList>
            <person name="Vann Cauwenberghe J."/>
            <person name="Santamaria R.I."/>
            <person name="Bustos P."/>
            <person name="Juarez S."/>
            <person name="Gonzalez V."/>
        </authorList>
    </citation>
    <scope>NUCLEOTIDE SEQUENCE [LARGE SCALE GENOMIC DNA]</scope>
</reference>
<protein>
    <submittedName>
        <fullName evidence="1">Uncharacterized protein</fullName>
    </submittedName>
</protein>
<gene>
    <name evidence="1" type="ORF">EVB93_384</name>
</gene>
<sequence length="167" mass="18164">MSDDLTDEFSESSQAPELTKSIDYAIQLVDRKVNGFNDWRIKEVGLQLALFGLAEVQAKRVSNLSALVYNLESQVFSEDTIRNLEPSKLVGLYKMGVEALNESSSYVRSTLKSIDWGNVEAQLLALAATDPADKTQAGTDVQAIVSAILSNLNVNAVAAPPKKTTEE</sequence>
<organism evidence="1 2">
    <name type="scientific">Rhizobium phage RHph_TM30</name>
    <dbReference type="NCBI Taxonomy" id="2509764"/>
    <lineage>
        <taxon>Viruses</taxon>
        <taxon>Duplodnaviria</taxon>
        <taxon>Heunggongvirae</taxon>
        <taxon>Uroviricota</taxon>
        <taxon>Caudoviricetes</taxon>
        <taxon>Kleczkowskaviridae</taxon>
        <taxon>Cuauhnahuacvirus</taxon>
        <taxon>Cuauhnahuacvirus TM30</taxon>
    </lineage>
</organism>
<evidence type="ECO:0000313" key="2">
    <source>
        <dbReference type="Proteomes" id="UP000629603"/>
    </source>
</evidence>
<keyword evidence="2" id="KW-1185">Reference proteome</keyword>
<accession>A0A7S5R5F8</accession>
<evidence type="ECO:0000313" key="1">
    <source>
        <dbReference type="EMBL" id="QIG71471.1"/>
    </source>
</evidence>
<name>A0A7S5R5F8_9CAUD</name>
<dbReference type="EMBL" id="MN988521">
    <property type="protein sequence ID" value="QIG71471.1"/>
    <property type="molecule type" value="Genomic_DNA"/>
</dbReference>
<dbReference type="Proteomes" id="UP000629603">
    <property type="component" value="Segment"/>
</dbReference>